<proteinExistence type="predicted"/>
<organism evidence="2 3">
    <name type="scientific">Limnobacter humi</name>
    <dbReference type="NCBI Taxonomy" id="1778671"/>
    <lineage>
        <taxon>Bacteria</taxon>
        <taxon>Pseudomonadati</taxon>
        <taxon>Pseudomonadota</taxon>
        <taxon>Betaproteobacteria</taxon>
        <taxon>Burkholderiales</taxon>
        <taxon>Burkholderiaceae</taxon>
        <taxon>Limnobacter</taxon>
    </lineage>
</organism>
<evidence type="ECO:0000313" key="3">
    <source>
        <dbReference type="Proteomes" id="UP001204142"/>
    </source>
</evidence>
<protein>
    <submittedName>
        <fullName evidence="2">DUF3135 domain-containing protein</fullName>
    </submittedName>
</protein>
<feature type="compositionally biased region" description="Low complexity" evidence="1">
    <location>
        <begin position="123"/>
        <end position="134"/>
    </location>
</feature>
<keyword evidence="3" id="KW-1185">Reference proteome</keyword>
<feature type="region of interest" description="Disordered" evidence="1">
    <location>
        <begin position="99"/>
        <end position="147"/>
    </location>
</feature>
<dbReference type="Proteomes" id="UP001204142">
    <property type="component" value="Unassembled WGS sequence"/>
</dbReference>
<dbReference type="RefSeq" id="WP_256763738.1">
    <property type="nucleotide sequence ID" value="NZ_JANIGO010000002.1"/>
</dbReference>
<dbReference type="EMBL" id="JANIGO010000002">
    <property type="protein sequence ID" value="MCQ8895963.1"/>
    <property type="molecule type" value="Genomic_DNA"/>
</dbReference>
<dbReference type="InterPro" id="IPR021482">
    <property type="entry name" value="DUF3135"/>
</dbReference>
<gene>
    <name evidence="2" type="ORF">NQT62_05855</name>
</gene>
<reference evidence="2 3" key="1">
    <citation type="submission" date="2022-07" db="EMBL/GenBank/DDBJ databases">
        <authorList>
            <person name="Xamxidin M."/>
            <person name="Wu M."/>
        </authorList>
    </citation>
    <scope>NUCLEOTIDE SEQUENCE [LARGE SCALE GENOMIC DNA]</scope>
    <source>
        <strain evidence="2 3">NBRC 111650</strain>
    </source>
</reference>
<name>A0ABT1WEL2_9BURK</name>
<comment type="caution">
    <text evidence="2">The sequence shown here is derived from an EMBL/GenBank/DDBJ whole genome shotgun (WGS) entry which is preliminary data.</text>
</comment>
<accession>A0ABT1WEL2</accession>
<sequence length="147" mass="16524">MADFDFKEWADLYQVDPDAFNARKEAVLARFVEQAPEDNRPALEQTLFRIRMSALRAKSPLQSALEANKLMWESFGKLREKLEEFEQLSAATEFDNSARPNSLRLVGVDNPTHSRPASPRMSADQAALQQPPAARIIPFKASGKPAH</sequence>
<evidence type="ECO:0000313" key="2">
    <source>
        <dbReference type="EMBL" id="MCQ8895963.1"/>
    </source>
</evidence>
<evidence type="ECO:0000256" key="1">
    <source>
        <dbReference type="SAM" id="MobiDB-lite"/>
    </source>
</evidence>
<dbReference type="Pfam" id="PF11333">
    <property type="entry name" value="DUF3135"/>
    <property type="match status" value="1"/>
</dbReference>